<evidence type="ECO:0000313" key="4">
    <source>
        <dbReference type="EMBL" id="MEG3436796.1"/>
    </source>
</evidence>
<dbReference type="GO" id="GO:0046872">
    <property type="term" value="F:metal ion binding"/>
    <property type="evidence" value="ECO:0007669"/>
    <property type="project" value="UniProtKB-KW"/>
</dbReference>
<proteinExistence type="predicted"/>
<protein>
    <submittedName>
        <fullName evidence="4">Metallophosphoesterase</fullName>
    </submittedName>
</protein>
<dbReference type="CDD" id="cd07385">
    <property type="entry name" value="MPP_YkuE_C"/>
    <property type="match status" value="1"/>
</dbReference>
<evidence type="ECO:0000256" key="1">
    <source>
        <dbReference type="ARBA" id="ARBA00022723"/>
    </source>
</evidence>
<dbReference type="GO" id="GO:0009245">
    <property type="term" value="P:lipid A biosynthetic process"/>
    <property type="evidence" value="ECO:0007669"/>
    <property type="project" value="TreeGrafter"/>
</dbReference>
<dbReference type="Pfam" id="PF00149">
    <property type="entry name" value="Metallophos"/>
    <property type="match status" value="1"/>
</dbReference>
<evidence type="ECO:0000259" key="3">
    <source>
        <dbReference type="Pfam" id="PF00149"/>
    </source>
</evidence>
<gene>
    <name evidence="4" type="ORF">V0288_06655</name>
</gene>
<dbReference type="SUPFAM" id="SSF56300">
    <property type="entry name" value="Metallo-dependent phosphatases"/>
    <property type="match status" value="1"/>
</dbReference>
<name>A0AAW9QPZ2_9CHRO</name>
<dbReference type="PANTHER" id="PTHR31302:SF31">
    <property type="entry name" value="PHOSPHODIESTERASE YAEI"/>
    <property type="match status" value="1"/>
</dbReference>
<reference evidence="4 5" key="1">
    <citation type="submission" date="2024-01" db="EMBL/GenBank/DDBJ databases">
        <title>Genomic insights into the taxonomy and metabolism of the cyanobacterium Pannus brasiliensis CCIBt3594.</title>
        <authorList>
            <person name="Machado M."/>
            <person name="Botero N.B."/>
            <person name="Andreote A.P.D."/>
            <person name="Feitosa A.M.T."/>
            <person name="Popin R."/>
            <person name="Sivonen K."/>
            <person name="Fiore M.F."/>
        </authorList>
    </citation>
    <scope>NUCLEOTIDE SEQUENCE [LARGE SCALE GENOMIC DNA]</scope>
    <source>
        <strain evidence="4 5">CCIBt3594</strain>
    </source>
</reference>
<dbReference type="PANTHER" id="PTHR31302">
    <property type="entry name" value="TRANSMEMBRANE PROTEIN WITH METALLOPHOSPHOESTERASE DOMAIN-RELATED"/>
    <property type="match status" value="1"/>
</dbReference>
<evidence type="ECO:0000256" key="2">
    <source>
        <dbReference type="ARBA" id="ARBA00022801"/>
    </source>
</evidence>
<feature type="domain" description="Calcineurin-like phosphoesterase" evidence="3">
    <location>
        <begin position="29"/>
        <end position="191"/>
    </location>
</feature>
<dbReference type="GO" id="GO:0016020">
    <property type="term" value="C:membrane"/>
    <property type="evidence" value="ECO:0007669"/>
    <property type="project" value="GOC"/>
</dbReference>
<dbReference type="Gene3D" id="3.60.21.10">
    <property type="match status" value="1"/>
</dbReference>
<sequence length="279" mass="31053">MRPLRLEALRVDRVTVAIRDLPSSLSGIKLVQWSDLHYDGERLPDALLEEAIAVTDRENPDLFLLTGDLITDDPSPIFQLVSIIKAIKSQAGIFACLGNHDNYYPGARGTVTKALTEAGIRVLWNEVATPFGEGFPLVGLADYWSREFAPAIVLEKLDPAIPRLVLSHNPDTAMILQFWRVDLQLSGHTHGGQIALPGIGPVARVIQDIRDSFPENVRAWLPFARQCDGVVKYWQWARGLHRVGENQLYVNRGLGTYFPGRLFCPPEVTVITLIREGSP</sequence>
<dbReference type="RefSeq" id="WP_332864261.1">
    <property type="nucleotide sequence ID" value="NZ_JBAFSM010000010.1"/>
</dbReference>
<dbReference type="Proteomes" id="UP001328733">
    <property type="component" value="Unassembled WGS sequence"/>
</dbReference>
<evidence type="ECO:0000313" key="5">
    <source>
        <dbReference type="Proteomes" id="UP001328733"/>
    </source>
</evidence>
<organism evidence="4 5">
    <name type="scientific">Pannus brasiliensis CCIBt3594</name>
    <dbReference type="NCBI Taxonomy" id="1427578"/>
    <lineage>
        <taxon>Bacteria</taxon>
        <taxon>Bacillati</taxon>
        <taxon>Cyanobacteriota</taxon>
        <taxon>Cyanophyceae</taxon>
        <taxon>Oscillatoriophycideae</taxon>
        <taxon>Chroococcales</taxon>
        <taxon>Microcystaceae</taxon>
        <taxon>Pannus</taxon>
    </lineage>
</organism>
<dbReference type="EMBL" id="JBAFSM010000010">
    <property type="protein sequence ID" value="MEG3436796.1"/>
    <property type="molecule type" value="Genomic_DNA"/>
</dbReference>
<keyword evidence="2" id="KW-0378">Hydrolase</keyword>
<dbReference type="GO" id="GO:0008758">
    <property type="term" value="F:UDP-2,3-diacylglucosamine hydrolase activity"/>
    <property type="evidence" value="ECO:0007669"/>
    <property type="project" value="TreeGrafter"/>
</dbReference>
<accession>A0AAW9QPZ2</accession>
<comment type="caution">
    <text evidence="4">The sequence shown here is derived from an EMBL/GenBank/DDBJ whole genome shotgun (WGS) entry which is preliminary data.</text>
</comment>
<dbReference type="InterPro" id="IPR029052">
    <property type="entry name" value="Metallo-depent_PP-like"/>
</dbReference>
<dbReference type="AlphaFoldDB" id="A0AAW9QPZ2"/>
<keyword evidence="5" id="KW-1185">Reference proteome</keyword>
<dbReference type="InterPro" id="IPR004843">
    <property type="entry name" value="Calcineurin-like_PHP"/>
</dbReference>
<keyword evidence="1" id="KW-0479">Metal-binding</keyword>
<dbReference type="InterPro" id="IPR051158">
    <property type="entry name" value="Metallophosphoesterase_sf"/>
</dbReference>